<evidence type="ECO:0000256" key="1">
    <source>
        <dbReference type="SAM" id="Phobius"/>
    </source>
</evidence>
<name>A0A6C0CKA4_9ZZZZ</name>
<sequence length="79" mass="9481">MCAQLKMNNQIILLSKQEIEDSLFQYNPIYLTTIDFDHPIHLLHHVNTIEEIQYIFGIMVSLLSIYYFIKEIFNVFKQD</sequence>
<keyword evidence="1" id="KW-1133">Transmembrane helix</keyword>
<organism evidence="2">
    <name type="scientific">viral metagenome</name>
    <dbReference type="NCBI Taxonomy" id="1070528"/>
    <lineage>
        <taxon>unclassified sequences</taxon>
        <taxon>metagenomes</taxon>
        <taxon>organismal metagenomes</taxon>
    </lineage>
</organism>
<proteinExistence type="predicted"/>
<dbReference type="AlphaFoldDB" id="A0A6C0CKA4"/>
<feature type="transmembrane region" description="Helical" evidence="1">
    <location>
        <begin position="52"/>
        <end position="69"/>
    </location>
</feature>
<accession>A0A6C0CKA4</accession>
<evidence type="ECO:0000313" key="2">
    <source>
        <dbReference type="EMBL" id="QHT04109.1"/>
    </source>
</evidence>
<reference evidence="2" key="1">
    <citation type="journal article" date="2020" name="Nature">
        <title>Giant virus diversity and host interactions through global metagenomics.</title>
        <authorList>
            <person name="Schulz F."/>
            <person name="Roux S."/>
            <person name="Paez-Espino D."/>
            <person name="Jungbluth S."/>
            <person name="Walsh D.A."/>
            <person name="Denef V.J."/>
            <person name="McMahon K.D."/>
            <person name="Konstantinidis K.T."/>
            <person name="Eloe-Fadrosh E.A."/>
            <person name="Kyrpides N.C."/>
            <person name="Woyke T."/>
        </authorList>
    </citation>
    <scope>NUCLEOTIDE SEQUENCE</scope>
    <source>
        <strain evidence="2">GVMAG-M-3300021185-45</strain>
    </source>
</reference>
<protein>
    <submittedName>
        <fullName evidence="2">Uncharacterized protein</fullName>
    </submittedName>
</protein>
<dbReference type="EMBL" id="MN739423">
    <property type="protein sequence ID" value="QHT04109.1"/>
    <property type="molecule type" value="Genomic_DNA"/>
</dbReference>
<keyword evidence="1" id="KW-0472">Membrane</keyword>
<keyword evidence="1" id="KW-0812">Transmembrane</keyword>